<feature type="region of interest" description="Disordered" evidence="1">
    <location>
        <begin position="1"/>
        <end position="31"/>
    </location>
</feature>
<protein>
    <recommendedName>
        <fullName evidence="4">Pentatricopeptide repeat protein</fullName>
    </recommendedName>
</protein>
<dbReference type="InterPro" id="IPR036612">
    <property type="entry name" value="KH_dom_type_1_sf"/>
</dbReference>
<gene>
    <name evidence="2" type="ORF">BT67DRAFT_388739</name>
</gene>
<feature type="non-terminal residue" evidence="2">
    <location>
        <position position="599"/>
    </location>
</feature>
<evidence type="ECO:0000313" key="3">
    <source>
        <dbReference type="Proteomes" id="UP001304895"/>
    </source>
</evidence>
<dbReference type="Gene3D" id="1.25.40.10">
    <property type="entry name" value="Tetratricopeptide repeat domain"/>
    <property type="match status" value="2"/>
</dbReference>
<evidence type="ECO:0000313" key="2">
    <source>
        <dbReference type="EMBL" id="KAK4131190.1"/>
    </source>
</evidence>
<dbReference type="InterPro" id="IPR011990">
    <property type="entry name" value="TPR-like_helical_dom_sf"/>
</dbReference>
<dbReference type="EMBL" id="MU853427">
    <property type="protein sequence ID" value="KAK4131190.1"/>
    <property type="molecule type" value="Genomic_DNA"/>
</dbReference>
<proteinExistence type="predicted"/>
<sequence length="599" mass="67909">MPPAYRPLTLPDALSPDDKAEPPQTPLAERLASIPVRPHGVRDSVLVKPVTPYPHKKSMREDLQRNHRVLVQQSRIERSRRRRFPADWRLILQHLVEATPTYTKPSRGVKVSVPKHSAELLFSDHANNVWNIKSRTGCNMKLYSPHYADAKSPAPHGPRQHPDPYLIISGQPDAINAALEDIQEVAREVTVSKVYANTETLFHDEQVDPVASTLLPVHYPVQSRPYLITCRADQLPRPSEWTIETFQQYVSALTMSRMSDTHAQALYTEGRHKDTVVEQLLGVFEDPVASQAASSPAFKSALTYLVRSGESLVAPAQRLFERAAGLGLRMDVDVFNLMAQTSVKAKNLLAFQSTLRLMIVRGFQPNLRTWILFLRLVEAEEVRRYIIQAMHTKNFFVDPRAVIGVSNEMAANDAYRAIELGQDADAFLAAQRDIYGPEWRVTRHAAHRILYEFGRHGRFDECRQILQVLFASARDKPSAITLNTVLTHCKHLNRLDEAVKFLRLFEARGCHVADMVTFAVLFEAARRVKKPHALSAVWRYAHLVDATNWRMRHSGTLLLSGAKELERLTSRLGGLWAADPPHCKSTPQEFIEMLLFADY</sequence>
<reference evidence="2" key="1">
    <citation type="journal article" date="2023" name="Mol. Phylogenet. Evol.">
        <title>Genome-scale phylogeny and comparative genomics of the fungal order Sordariales.</title>
        <authorList>
            <person name="Hensen N."/>
            <person name="Bonometti L."/>
            <person name="Westerberg I."/>
            <person name="Brannstrom I.O."/>
            <person name="Guillou S."/>
            <person name="Cros-Aarteil S."/>
            <person name="Calhoun S."/>
            <person name="Haridas S."/>
            <person name="Kuo A."/>
            <person name="Mondo S."/>
            <person name="Pangilinan J."/>
            <person name="Riley R."/>
            <person name="LaButti K."/>
            <person name="Andreopoulos B."/>
            <person name="Lipzen A."/>
            <person name="Chen C."/>
            <person name="Yan M."/>
            <person name="Daum C."/>
            <person name="Ng V."/>
            <person name="Clum A."/>
            <person name="Steindorff A."/>
            <person name="Ohm R.A."/>
            <person name="Martin F."/>
            <person name="Silar P."/>
            <person name="Natvig D.O."/>
            <person name="Lalanne C."/>
            <person name="Gautier V."/>
            <person name="Ament-Velasquez S.L."/>
            <person name="Kruys A."/>
            <person name="Hutchinson M.I."/>
            <person name="Powell A.J."/>
            <person name="Barry K."/>
            <person name="Miller A.N."/>
            <person name="Grigoriev I.V."/>
            <person name="Debuchy R."/>
            <person name="Gladieux P."/>
            <person name="Hiltunen Thoren M."/>
            <person name="Johannesson H."/>
        </authorList>
    </citation>
    <scope>NUCLEOTIDE SEQUENCE</scope>
    <source>
        <strain evidence="2">CBS 123565</strain>
    </source>
</reference>
<dbReference type="AlphaFoldDB" id="A0AAN6UDX4"/>
<evidence type="ECO:0008006" key="4">
    <source>
        <dbReference type="Google" id="ProtNLM"/>
    </source>
</evidence>
<comment type="caution">
    <text evidence="2">The sequence shown here is derived from an EMBL/GenBank/DDBJ whole genome shotgun (WGS) entry which is preliminary data.</text>
</comment>
<name>A0AAN6UDX4_9PEZI</name>
<dbReference type="Proteomes" id="UP001304895">
    <property type="component" value="Unassembled WGS sequence"/>
</dbReference>
<accession>A0AAN6UDX4</accession>
<dbReference type="GO" id="GO:0003723">
    <property type="term" value="F:RNA binding"/>
    <property type="evidence" value="ECO:0007669"/>
    <property type="project" value="InterPro"/>
</dbReference>
<dbReference type="SUPFAM" id="SSF54791">
    <property type="entry name" value="Eukaryotic type KH-domain (KH-domain type I)"/>
    <property type="match status" value="1"/>
</dbReference>
<reference evidence="2" key="2">
    <citation type="submission" date="2023-05" db="EMBL/GenBank/DDBJ databases">
        <authorList>
            <consortium name="Lawrence Berkeley National Laboratory"/>
            <person name="Steindorff A."/>
            <person name="Hensen N."/>
            <person name="Bonometti L."/>
            <person name="Westerberg I."/>
            <person name="Brannstrom I.O."/>
            <person name="Guillou S."/>
            <person name="Cros-Aarteil S."/>
            <person name="Calhoun S."/>
            <person name="Haridas S."/>
            <person name="Kuo A."/>
            <person name="Mondo S."/>
            <person name="Pangilinan J."/>
            <person name="Riley R."/>
            <person name="Labutti K."/>
            <person name="Andreopoulos B."/>
            <person name="Lipzen A."/>
            <person name="Chen C."/>
            <person name="Yanf M."/>
            <person name="Daum C."/>
            <person name="Ng V."/>
            <person name="Clum A."/>
            <person name="Ohm R."/>
            <person name="Martin F."/>
            <person name="Silar P."/>
            <person name="Natvig D."/>
            <person name="Lalanne C."/>
            <person name="Gautier V."/>
            <person name="Ament-Velasquez S.L."/>
            <person name="Kruys A."/>
            <person name="Hutchinson M.I."/>
            <person name="Powell A.J."/>
            <person name="Barry K."/>
            <person name="Miller A.N."/>
            <person name="Grigoriev I.V."/>
            <person name="Debuchy R."/>
            <person name="Gladieux P."/>
            <person name="Thoren M.H."/>
            <person name="Johannesson H."/>
        </authorList>
    </citation>
    <scope>NUCLEOTIDE SEQUENCE</scope>
    <source>
        <strain evidence="2">CBS 123565</strain>
    </source>
</reference>
<keyword evidence="3" id="KW-1185">Reference proteome</keyword>
<organism evidence="2 3">
    <name type="scientific">Trichocladium antarcticum</name>
    <dbReference type="NCBI Taxonomy" id="1450529"/>
    <lineage>
        <taxon>Eukaryota</taxon>
        <taxon>Fungi</taxon>
        <taxon>Dikarya</taxon>
        <taxon>Ascomycota</taxon>
        <taxon>Pezizomycotina</taxon>
        <taxon>Sordariomycetes</taxon>
        <taxon>Sordariomycetidae</taxon>
        <taxon>Sordariales</taxon>
        <taxon>Chaetomiaceae</taxon>
        <taxon>Trichocladium</taxon>
    </lineage>
</organism>
<evidence type="ECO:0000256" key="1">
    <source>
        <dbReference type="SAM" id="MobiDB-lite"/>
    </source>
</evidence>